<protein>
    <submittedName>
        <fullName evidence="1">Uncharacterized protein</fullName>
    </submittedName>
</protein>
<evidence type="ECO:0000313" key="2">
    <source>
        <dbReference type="Proteomes" id="UP001597100"/>
    </source>
</evidence>
<dbReference type="EMBL" id="JBHTJP010000035">
    <property type="protein sequence ID" value="MFD0977108.1"/>
    <property type="molecule type" value="Genomic_DNA"/>
</dbReference>
<reference evidence="2" key="1">
    <citation type="journal article" date="2019" name="Int. J. Syst. Evol. Microbiol.">
        <title>The Global Catalogue of Microorganisms (GCM) 10K type strain sequencing project: providing services to taxonomists for standard genome sequencing and annotation.</title>
        <authorList>
            <consortium name="The Broad Institute Genomics Platform"/>
            <consortium name="The Broad Institute Genome Sequencing Center for Infectious Disease"/>
            <person name="Wu L."/>
            <person name="Ma J."/>
        </authorList>
    </citation>
    <scope>NUCLEOTIDE SEQUENCE [LARGE SCALE GENOMIC DNA]</scope>
    <source>
        <strain evidence="2">CCUG 60898</strain>
    </source>
</reference>
<keyword evidence="2" id="KW-1185">Reference proteome</keyword>
<proteinExistence type="predicted"/>
<gene>
    <name evidence="1" type="ORF">ACFQ1G_09915</name>
</gene>
<evidence type="ECO:0000313" key="1">
    <source>
        <dbReference type="EMBL" id="MFD0977108.1"/>
    </source>
</evidence>
<sequence length="45" mass="5112">MKNNQTEAAYSIEDLEVSISSIGNDLDLVEEFVKEDSVEYFVINI</sequence>
<dbReference type="RefSeq" id="WP_380739121.1">
    <property type="nucleotide sequence ID" value="NZ_JBHTJP010000035.1"/>
</dbReference>
<dbReference type="Proteomes" id="UP001597100">
    <property type="component" value="Unassembled WGS sequence"/>
</dbReference>
<accession>A0ABW3IGF4</accession>
<organism evidence="1 2">
    <name type="scientific">Salinimicrobium gaetbulicola</name>
    <dbReference type="NCBI Taxonomy" id="999702"/>
    <lineage>
        <taxon>Bacteria</taxon>
        <taxon>Pseudomonadati</taxon>
        <taxon>Bacteroidota</taxon>
        <taxon>Flavobacteriia</taxon>
        <taxon>Flavobacteriales</taxon>
        <taxon>Flavobacteriaceae</taxon>
        <taxon>Salinimicrobium</taxon>
    </lineage>
</organism>
<comment type="caution">
    <text evidence="1">The sequence shown here is derived from an EMBL/GenBank/DDBJ whole genome shotgun (WGS) entry which is preliminary data.</text>
</comment>
<name>A0ABW3IGF4_9FLAO</name>